<name>A0ABW1TMY0_9LACO</name>
<dbReference type="EMBL" id="JBHSSJ010000006">
    <property type="protein sequence ID" value="MFC6275163.1"/>
    <property type="molecule type" value="Genomic_DNA"/>
</dbReference>
<evidence type="ECO:0000256" key="1">
    <source>
        <dbReference type="SAM" id="MobiDB-lite"/>
    </source>
</evidence>
<evidence type="ECO:0000313" key="2">
    <source>
        <dbReference type="EMBL" id="MFC6275163.1"/>
    </source>
</evidence>
<gene>
    <name evidence="2" type="ORF">ACFQET_06490</name>
</gene>
<feature type="region of interest" description="Disordered" evidence="1">
    <location>
        <begin position="55"/>
        <end position="76"/>
    </location>
</feature>
<dbReference type="Proteomes" id="UP001596191">
    <property type="component" value="Unassembled WGS sequence"/>
</dbReference>
<reference evidence="3" key="1">
    <citation type="journal article" date="2019" name="Int. J. Syst. Evol. Microbiol.">
        <title>The Global Catalogue of Microorganisms (GCM) 10K type strain sequencing project: providing services to taxonomists for standard genome sequencing and annotation.</title>
        <authorList>
            <consortium name="The Broad Institute Genomics Platform"/>
            <consortium name="The Broad Institute Genome Sequencing Center for Infectious Disease"/>
            <person name="Wu L."/>
            <person name="Ma J."/>
        </authorList>
    </citation>
    <scope>NUCLEOTIDE SEQUENCE [LARGE SCALE GENOMIC DNA]</scope>
    <source>
        <strain evidence="3">CCM 8907</strain>
    </source>
</reference>
<sequence length="76" mass="7985">MPTIAIMVASLEPKAARDDAVSMFLAGDLGQLRTWVMVETGGSERGFTMPLKTRESQRGFKGCPTASSLAAVGGPK</sequence>
<evidence type="ECO:0000313" key="3">
    <source>
        <dbReference type="Proteomes" id="UP001596191"/>
    </source>
</evidence>
<accession>A0ABW1TMY0</accession>
<dbReference type="RefSeq" id="WP_125641283.1">
    <property type="nucleotide sequence ID" value="NZ_JBHSSJ010000006.1"/>
</dbReference>
<organism evidence="2 3">
    <name type="scientific">Levilactobacillus tangyuanensis</name>
    <dbReference type="NCBI Taxonomy" id="2486021"/>
    <lineage>
        <taxon>Bacteria</taxon>
        <taxon>Bacillati</taxon>
        <taxon>Bacillota</taxon>
        <taxon>Bacilli</taxon>
        <taxon>Lactobacillales</taxon>
        <taxon>Lactobacillaceae</taxon>
        <taxon>Levilactobacillus</taxon>
    </lineage>
</organism>
<comment type="caution">
    <text evidence="2">The sequence shown here is derived from an EMBL/GenBank/DDBJ whole genome shotgun (WGS) entry which is preliminary data.</text>
</comment>
<keyword evidence="3" id="KW-1185">Reference proteome</keyword>
<protein>
    <submittedName>
        <fullName evidence="2">Uncharacterized protein</fullName>
    </submittedName>
</protein>
<proteinExistence type="predicted"/>